<feature type="compositionally biased region" description="Basic and acidic residues" evidence="1">
    <location>
        <begin position="123"/>
        <end position="133"/>
    </location>
</feature>
<evidence type="ECO:0000313" key="3">
    <source>
        <dbReference type="EMBL" id="GHE79274.1"/>
    </source>
</evidence>
<organism evidence="3 4">
    <name type="scientific">Streptomyces longispororuber</name>
    <dbReference type="NCBI Taxonomy" id="68230"/>
    <lineage>
        <taxon>Bacteria</taxon>
        <taxon>Bacillati</taxon>
        <taxon>Actinomycetota</taxon>
        <taxon>Actinomycetes</taxon>
        <taxon>Kitasatosporales</taxon>
        <taxon>Streptomycetaceae</taxon>
        <taxon>Streptomyces</taxon>
    </lineage>
</organism>
<dbReference type="Gene3D" id="3.30.10.20">
    <property type="match status" value="1"/>
</dbReference>
<dbReference type="Proteomes" id="UP000608024">
    <property type="component" value="Unassembled WGS sequence"/>
</dbReference>
<feature type="compositionally biased region" description="Basic and acidic residues" evidence="1">
    <location>
        <begin position="91"/>
        <end position="108"/>
    </location>
</feature>
<gene>
    <name evidence="3" type="ORF">GCM10018785_54260</name>
</gene>
<feature type="domain" description="PASTA" evidence="2">
    <location>
        <begin position="11"/>
        <end position="81"/>
    </location>
</feature>
<name>A0A919A0L0_9ACTN</name>
<evidence type="ECO:0000313" key="4">
    <source>
        <dbReference type="Proteomes" id="UP000608024"/>
    </source>
</evidence>
<reference evidence="3" key="2">
    <citation type="submission" date="2020-09" db="EMBL/GenBank/DDBJ databases">
        <authorList>
            <person name="Sun Q."/>
            <person name="Ohkuma M."/>
        </authorList>
    </citation>
    <scope>NUCLEOTIDE SEQUENCE</scope>
    <source>
        <strain evidence="3">JCM 4784</strain>
    </source>
</reference>
<evidence type="ECO:0000256" key="1">
    <source>
        <dbReference type="SAM" id="MobiDB-lite"/>
    </source>
</evidence>
<proteinExistence type="predicted"/>
<protein>
    <recommendedName>
        <fullName evidence="2">PASTA domain-containing protein</fullName>
    </recommendedName>
</protein>
<accession>A0A919A0L0</accession>
<dbReference type="AlphaFoldDB" id="A0A919A0L0"/>
<dbReference type="InterPro" id="IPR005543">
    <property type="entry name" value="PASTA_dom"/>
</dbReference>
<dbReference type="CDD" id="cd06577">
    <property type="entry name" value="PASTA_pknB"/>
    <property type="match status" value="1"/>
</dbReference>
<dbReference type="Pfam" id="PF03793">
    <property type="entry name" value="PASTA"/>
    <property type="match status" value="1"/>
</dbReference>
<sequence length="133" mass="13907">MSVPMTPDWAGPPPEVRVPRLVGLMAADARSTAAGSGVRLVAGDRPRFHELVVDYVVRQYPAPGTEVPRDAAVTVWFDAGPGEGGGGAGVREPRLPEPSDGGLRRELDEPGQPVQPGQPEADVGGRPERAVSP</sequence>
<feature type="compositionally biased region" description="Low complexity" evidence="1">
    <location>
        <begin position="110"/>
        <end position="119"/>
    </location>
</feature>
<dbReference type="PROSITE" id="PS51178">
    <property type="entry name" value="PASTA"/>
    <property type="match status" value="1"/>
</dbReference>
<keyword evidence="4" id="KW-1185">Reference proteome</keyword>
<comment type="caution">
    <text evidence="3">The sequence shown here is derived from an EMBL/GenBank/DDBJ whole genome shotgun (WGS) entry which is preliminary data.</text>
</comment>
<dbReference type="EMBL" id="BNBT01000106">
    <property type="protein sequence ID" value="GHE79274.1"/>
    <property type="molecule type" value="Genomic_DNA"/>
</dbReference>
<evidence type="ECO:0000259" key="2">
    <source>
        <dbReference type="PROSITE" id="PS51178"/>
    </source>
</evidence>
<reference evidence="3" key="1">
    <citation type="journal article" date="2014" name="Int. J. Syst. Evol. Microbiol.">
        <title>Complete genome sequence of Corynebacterium casei LMG S-19264T (=DSM 44701T), isolated from a smear-ripened cheese.</title>
        <authorList>
            <consortium name="US DOE Joint Genome Institute (JGI-PGF)"/>
            <person name="Walter F."/>
            <person name="Albersmeier A."/>
            <person name="Kalinowski J."/>
            <person name="Ruckert C."/>
        </authorList>
    </citation>
    <scope>NUCLEOTIDE SEQUENCE</scope>
    <source>
        <strain evidence="3">JCM 4784</strain>
    </source>
</reference>
<feature type="region of interest" description="Disordered" evidence="1">
    <location>
        <begin position="78"/>
        <end position="133"/>
    </location>
</feature>